<name>A0ABM1ADB8_APLCA</name>
<evidence type="ECO:0000256" key="2">
    <source>
        <dbReference type="ARBA" id="ARBA00023445"/>
    </source>
</evidence>
<dbReference type="GeneID" id="101846177"/>
<reference evidence="5" key="1">
    <citation type="submission" date="2025-08" db="UniProtKB">
        <authorList>
            <consortium name="RefSeq"/>
        </authorList>
    </citation>
    <scope>IDENTIFICATION</scope>
</reference>
<protein>
    <submittedName>
        <fullName evidence="5">Anthocyanidin reductase</fullName>
    </submittedName>
</protein>
<dbReference type="RefSeq" id="XP_012945514.1">
    <property type="nucleotide sequence ID" value="XM_013090060.2"/>
</dbReference>
<dbReference type="CDD" id="cd05227">
    <property type="entry name" value="AR_SDR_e"/>
    <property type="match status" value="1"/>
</dbReference>
<keyword evidence="4" id="KW-1185">Reference proteome</keyword>
<proteinExistence type="inferred from homology"/>
<evidence type="ECO:0000256" key="1">
    <source>
        <dbReference type="ARBA" id="ARBA00023002"/>
    </source>
</evidence>
<dbReference type="PANTHER" id="PTHR10366:SF564">
    <property type="entry name" value="STEROL-4-ALPHA-CARBOXYLATE 3-DEHYDROGENASE, DECARBOXYLATING"/>
    <property type="match status" value="1"/>
</dbReference>
<organism evidence="4 5">
    <name type="scientific">Aplysia californica</name>
    <name type="common">California sea hare</name>
    <dbReference type="NCBI Taxonomy" id="6500"/>
    <lineage>
        <taxon>Eukaryota</taxon>
        <taxon>Metazoa</taxon>
        <taxon>Spiralia</taxon>
        <taxon>Lophotrochozoa</taxon>
        <taxon>Mollusca</taxon>
        <taxon>Gastropoda</taxon>
        <taxon>Heterobranchia</taxon>
        <taxon>Euthyneura</taxon>
        <taxon>Tectipleura</taxon>
        <taxon>Aplysiida</taxon>
        <taxon>Aplysioidea</taxon>
        <taxon>Aplysiidae</taxon>
        <taxon>Aplysia</taxon>
    </lineage>
</organism>
<dbReference type="Gene3D" id="3.40.50.720">
    <property type="entry name" value="NAD(P)-binding Rossmann-like Domain"/>
    <property type="match status" value="1"/>
</dbReference>
<keyword evidence="1" id="KW-0560">Oxidoreductase</keyword>
<dbReference type="InterPro" id="IPR050425">
    <property type="entry name" value="NAD(P)_dehydrat-like"/>
</dbReference>
<accession>A0ABM1ADB8</accession>
<dbReference type="PANTHER" id="PTHR10366">
    <property type="entry name" value="NAD DEPENDENT EPIMERASE/DEHYDRATASE"/>
    <property type="match status" value="1"/>
</dbReference>
<dbReference type="Pfam" id="PF01370">
    <property type="entry name" value="Epimerase"/>
    <property type="match status" value="1"/>
</dbReference>
<feature type="domain" description="NAD-dependent epimerase/dehydratase" evidence="3">
    <location>
        <begin position="6"/>
        <end position="247"/>
    </location>
</feature>
<dbReference type="Proteomes" id="UP000694888">
    <property type="component" value="Unplaced"/>
</dbReference>
<evidence type="ECO:0000259" key="3">
    <source>
        <dbReference type="Pfam" id="PF01370"/>
    </source>
</evidence>
<dbReference type="InterPro" id="IPR001509">
    <property type="entry name" value="Epimerase_deHydtase"/>
</dbReference>
<sequence>MGDELVLVTGASGYLGTQVVKTLQEAGYRVRGTVRSVKNEAKVKPLYELCPGAKHKLELVEADLMKPDSWTGAVSGCTYVHHVASPFPLTNPRSEDELVKPAVEGTLSVLRACVAAGTVKRVVLTSSLIAIAERGGNTTPFDESTWADPNAPNTSFYGKSKIHAERAAWDFVKDLQENEKFELAVVNPVLIAGPQLQGTPGSSTEVISRLLTRGMPAIPRFNFSIIDVRDCALAHLKCMTVPEAAGNRHILSSGSMWYNEIAEVLDKEFRSQGYNVPTTVLPGFLVSVVGFFDKAVKIAKDFASKETLLDTGRMRNVLGIKPIPIEQTLIDMGYSLIENGFVPKTDKYRGPQQSNPPSI</sequence>
<comment type="similarity">
    <text evidence="2">Belongs to the NAD(P)-dependent epimerase/dehydratase family. Dihydroflavonol-4-reductase subfamily.</text>
</comment>
<gene>
    <name evidence="5" type="primary">LOC101846177</name>
</gene>
<evidence type="ECO:0000313" key="4">
    <source>
        <dbReference type="Proteomes" id="UP000694888"/>
    </source>
</evidence>
<dbReference type="InterPro" id="IPR036291">
    <property type="entry name" value="NAD(P)-bd_dom_sf"/>
</dbReference>
<evidence type="ECO:0000313" key="5">
    <source>
        <dbReference type="RefSeq" id="XP_012945514.1"/>
    </source>
</evidence>
<dbReference type="SUPFAM" id="SSF51735">
    <property type="entry name" value="NAD(P)-binding Rossmann-fold domains"/>
    <property type="match status" value="1"/>
</dbReference>